<sequence length="94" mass="10610">MQIVILQVSAKRGVRWLGRCEVHPRASRLRRASTGARWRILGARSTVDNAHHPEKMGACVLSTIADRIGAYRPRSLPVSDQPSKSRLAQRDRRN</sequence>
<name>A0A1B1KEW8_RHOOP</name>
<dbReference type="AlphaFoldDB" id="A0A1B1KEW8"/>
<evidence type="ECO:0000256" key="1">
    <source>
        <dbReference type="SAM" id="MobiDB-lite"/>
    </source>
</evidence>
<feature type="region of interest" description="Disordered" evidence="1">
    <location>
        <begin position="73"/>
        <end position="94"/>
    </location>
</feature>
<gene>
    <name evidence="2" type="ORF">R1CP_32690</name>
</gene>
<accession>A0A1B1KEW8</accession>
<proteinExistence type="predicted"/>
<dbReference type="EMBL" id="CP009111">
    <property type="protein sequence ID" value="ANS31161.1"/>
    <property type="molecule type" value="Genomic_DNA"/>
</dbReference>
<protein>
    <submittedName>
        <fullName evidence="2">Uncharacterized protein</fullName>
    </submittedName>
</protein>
<evidence type="ECO:0000313" key="3">
    <source>
        <dbReference type="Proteomes" id="UP000186108"/>
    </source>
</evidence>
<organism evidence="2 3">
    <name type="scientific">Rhodococcus opacus</name>
    <name type="common">Nocardia opaca</name>
    <dbReference type="NCBI Taxonomy" id="37919"/>
    <lineage>
        <taxon>Bacteria</taxon>
        <taxon>Bacillati</taxon>
        <taxon>Actinomycetota</taxon>
        <taxon>Actinomycetes</taxon>
        <taxon>Mycobacteriales</taxon>
        <taxon>Nocardiaceae</taxon>
        <taxon>Rhodococcus</taxon>
    </lineage>
</organism>
<reference evidence="2 3" key="1">
    <citation type="submission" date="2014-07" db="EMBL/GenBank/DDBJ databases">
        <authorList>
            <person name="Zhang J.E."/>
            <person name="Yang H."/>
            <person name="Guo J."/>
            <person name="Deng Z."/>
            <person name="Luo H."/>
            <person name="Luo M."/>
            <person name="Zhao B."/>
        </authorList>
    </citation>
    <scope>NUCLEOTIDE SEQUENCE [LARGE SCALE GENOMIC DNA]</scope>
    <source>
        <strain evidence="2 3">1CP</strain>
    </source>
</reference>
<evidence type="ECO:0000313" key="2">
    <source>
        <dbReference type="EMBL" id="ANS31161.1"/>
    </source>
</evidence>
<dbReference type="Proteomes" id="UP000186108">
    <property type="component" value="Chromosome"/>
</dbReference>